<accession>A0A0F9UEZ1</accession>
<dbReference type="AlphaFoldDB" id="A0A0F9UEZ1"/>
<gene>
    <name evidence="1" type="ORF">LCGC14_0538660</name>
</gene>
<comment type="caution">
    <text evidence="1">The sequence shown here is derived from an EMBL/GenBank/DDBJ whole genome shotgun (WGS) entry which is preliminary data.</text>
</comment>
<sequence>MKVCDKCKKPSRYDVNIINRGAKLPSGLVSWNINVCETCMVELNEILEKYFEVPEDEKIGLQGECKMESSRSEWQEIWDKIINGEFDKILDSELIEWLKMIITE</sequence>
<dbReference type="EMBL" id="LAZR01000715">
    <property type="protein sequence ID" value="KKN59776.1"/>
    <property type="molecule type" value="Genomic_DNA"/>
</dbReference>
<protein>
    <submittedName>
        <fullName evidence="1">Uncharacterized protein</fullName>
    </submittedName>
</protein>
<reference evidence="1" key="1">
    <citation type="journal article" date="2015" name="Nature">
        <title>Complex archaea that bridge the gap between prokaryotes and eukaryotes.</title>
        <authorList>
            <person name="Spang A."/>
            <person name="Saw J.H."/>
            <person name="Jorgensen S.L."/>
            <person name="Zaremba-Niedzwiedzka K."/>
            <person name="Martijn J."/>
            <person name="Lind A.E."/>
            <person name="van Eijk R."/>
            <person name="Schleper C."/>
            <person name="Guy L."/>
            <person name="Ettema T.J."/>
        </authorList>
    </citation>
    <scope>NUCLEOTIDE SEQUENCE</scope>
</reference>
<proteinExistence type="predicted"/>
<evidence type="ECO:0000313" key="1">
    <source>
        <dbReference type="EMBL" id="KKN59776.1"/>
    </source>
</evidence>
<organism evidence="1">
    <name type="scientific">marine sediment metagenome</name>
    <dbReference type="NCBI Taxonomy" id="412755"/>
    <lineage>
        <taxon>unclassified sequences</taxon>
        <taxon>metagenomes</taxon>
        <taxon>ecological metagenomes</taxon>
    </lineage>
</organism>
<name>A0A0F9UEZ1_9ZZZZ</name>